<evidence type="ECO:0000256" key="10">
    <source>
        <dbReference type="ARBA" id="ARBA00061391"/>
    </source>
</evidence>
<dbReference type="Pfam" id="PF04950">
    <property type="entry name" value="RIBIOP_C"/>
    <property type="match status" value="1"/>
</dbReference>
<comment type="similarity">
    <text evidence="10">Belongs to the TRAFAC class translation factor GTPase superfamily. Bms1-like GTPase family. BMS1 subfamily.</text>
</comment>
<evidence type="ECO:0000256" key="8">
    <source>
        <dbReference type="ARBA" id="ARBA00023242"/>
    </source>
</evidence>
<feature type="compositionally biased region" description="Basic and acidic residues" evidence="11">
    <location>
        <begin position="717"/>
        <end position="732"/>
    </location>
</feature>
<dbReference type="Pfam" id="PF08142">
    <property type="entry name" value="AARP2CN"/>
    <property type="match status" value="1"/>
</dbReference>
<feature type="compositionally biased region" description="Basic and acidic residues" evidence="11">
    <location>
        <begin position="448"/>
        <end position="459"/>
    </location>
</feature>
<evidence type="ECO:0000256" key="2">
    <source>
        <dbReference type="ARBA" id="ARBA00022517"/>
    </source>
</evidence>
<evidence type="ECO:0000259" key="12">
    <source>
        <dbReference type="PROSITE" id="PS51714"/>
    </source>
</evidence>
<dbReference type="GO" id="GO:0005524">
    <property type="term" value="F:ATP binding"/>
    <property type="evidence" value="ECO:0007669"/>
    <property type="project" value="UniProtKB-KW"/>
</dbReference>
<dbReference type="OrthoDB" id="10260897at2759"/>
<dbReference type="GO" id="GO:0034511">
    <property type="term" value="F:U3 snoRNA binding"/>
    <property type="evidence" value="ECO:0007669"/>
    <property type="project" value="TreeGrafter"/>
</dbReference>
<dbReference type="GO" id="GO:0030686">
    <property type="term" value="C:90S preribosome"/>
    <property type="evidence" value="ECO:0007669"/>
    <property type="project" value="TreeGrafter"/>
</dbReference>
<dbReference type="InterPro" id="IPR030387">
    <property type="entry name" value="G_Bms1/Tsr1_dom"/>
</dbReference>
<dbReference type="SUPFAM" id="SSF52540">
    <property type="entry name" value="P-loop containing nucleoside triphosphate hydrolases"/>
    <property type="match status" value="1"/>
</dbReference>
<dbReference type="FunFam" id="3.40.50.300:FF:000105">
    <property type="entry name" value="BMS1 ribosome biogenesis factor"/>
    <property type="match status" value="1"/>
</dbReference>
<feature type="compositionally biased region" description="Basic and acidic residues" evidence="11">
    <location>
        <begin position="622"/>
        <end position="633"/>
    </location>
</feature>
<gene>
    <name evidence="13" type="ORF">MOQ_001359</name>
</gene>
<dbReference type="GO" id="GO:0005654">
    <property type="term" value="C:nucleoplasm"/>
    <property type="evidence" value="ECO:0007669"/>
    <property type="project" value="UniProtKB-ARBA"/>
</dbReference>
<evidence type="ECO:0000313" key="14">
    <source>
        <dbReference type="Proteomes" id="UP000007350"/>
    </source>
</evidence>
<evidence type="ECO:0000256" key="5">
    <source>
        <dbReference type="ARBA" id="ARBA00022801"/>
    </source>
</evidence>
<evidence type="ECO:0000256" key="6">
    <source>
        <dbReference type="ARBA" id="ARBA00022840"/>
    </source>
</evidence>
<feature type="compositionally biased region" description="Acidic residues" evidence="11">
    <location>
        <begin position="417"/>
        <end position="435"/>
    </location>
</feature>
<accession>K2NGE7</accession>
<evidence type="ECO:0000256" key="1">
    <source>
        <dbReference type="ARBA" id="ARBA00004604"/>
    </source>
</evidence>
<feature type="domain" description="Bms1-type G" evidence="12">
    <location>
        <begin position="87"/>
        <end position="251"/>
    </location>
</feature>
<sequence length="1221" mass="136357">MDGEKEQRNKSHKGRQAGSKATKKEEFRKKKAGIELEPNRGKNRKAFQGPTAGSRKGQKLLRSLEKRETALHVPTVDKTLRHIVAEPPLLVAVVGPPGVGKSTLIRSMVKFYSNRNVQTVRGPITVVAGRSRRVTFVECPNTLTAMCDIAKVADLILLMVDGSFGFEMETFEFLNISQVHGFPRMFGVVSHLDQLKTGKALKKRKKFLRHRFWHEVAAGAKLMCLAPMVRGMYRSTDVLKLHRLLICVEPKLQNWRNTHSCVLIDRFEDITAPQKIVEDENCNRTIAFYGYTRGKPLKPQQVVHIPGLADFPIAHISKQEDPCAIDDHHGSGNSQGHKMRHLSMKQKRIYAPYCNVSGVMYDDDAIYIQEDAEKGMIERSGEGLQYIRELQRAKPMDAAATDLDVVRRPVVFRDEDAMELDMDEVEAPSDEEDEASSSSSSSSGSGSRNDDVEVRKPRNDLSLYGPQEVEEWEDQEAAAEDDGLAPRGRNAPDAIRENVVRHDWSETSLLRRLKNLCVTGDWNSSADAAESSGEDSPGSEASKGYESEDEEFDAIVRGERPLTTTTSASAQSDDNHEEQFDGDTEGVERREKERHGRQRVDALAAVGNEFSSSSAWGAFRPADTRHHRDGLGEKKRRHDAYDDGSDGSDYDILAEDDTAVNKSAFADAELDDLVSTFLAPRQATTTRTTTTTAAASVSGVASSLRNDDDGDAIQFYDPHHSRVGEDNRRNNGDGDNNDNSNNNDDAEEAAAIVSGKTLTEEQERRLQKKMAKKKAFDESYDMGDRNNTYAHYHQLTREVEEKKQRLDAALQEMGEDVAKKIQLVGYFSGLYVRFVLENVPVEFVRLFDPTTPLIAGGVNAGEDQFQIVHARLKRHRWYPKILKAQDPLLLSMGWRRFQTQPIFATEDPNGRVRYLKYTPQHMHCIAAFYAPVAPTNTGFIAIPVKEQRSPNFRVSCTGYTLGNDHATNIVKKLKLTGTPHKIMKTTVFVRGMFNSDMEATKFVGAKLKSVSGIRGIVKAALKGKDGLIRATFEDKLLPSDIVFCRAWKTVHPPKYCSMQRNLVDANWMGMRSMRELRWEHNVPLATKGDSEYKEIKRRQRDDEDYTAADAGKHAGGDATKVLLSRNQKLQLPFNMKEEFIPLERTTALQQRLAGAVTVAPEPRDMRRTALLDVFASKADAMLKRGGGKEENAAAAPARVSCRGGGILAATQEGEEGDRTPS</sequence>
<dbReference type="GO" id="GO:0000479">
    <property type="term" value="P:endonucleolytic cleavage of tricistronic rRNA transcript (SSU-rRNA, 5.8S rRNA, LSU-rRNA)"/>
    <property type="evidence" value="ECO:0007669"/>
    <property type="project" value="TreeGrafter"/>
</dbReference>
<feature type="region of interest" description="Disordered" evidence="11">
    <location>
        <begin position="683"/>
        <end position="744"/>
    </location>
</feature>
<feature type="compositionally biased region" description="Low complexity" evidence="11">
    <location>
        <begin position="733"/>
        <end position="743"/>
    </location>
</feature>
<dbReference type="InterPro" id="IPR027417">
    <property type="entry name" value="P-loop_NTPase"/>
</dbReference>
<evidence type="ECO:0000256" key="11">
    <source>
        <dbReference type="SAM" id="MobiDB-lite"/>
    </source>
</evidence>
<keyword evidence="2" id="KW-0690">Ribosome biogenesis</keyword>
<feature type="compositionally biased region" description="Acidic residues" evidence="11">
    <location>
        <begin position="468"/>
        <end position="483"/>
    </location>
</feature>
<dbReference type="SMART" id="SM01362">
    <property type="entry name" value="DUF663"/>
    <property type="match status" value="1"/>
</dbReference>
<feature type="region of interest" description="Disordered" evidence="11">
    <location>
        <begin position="614"/>
        <end position="646"/>
    </location>
</feature>
<comment type="catalytic activity">
    <reaction evidence="9">
        <text>GTP + H2O = GDP + phosphate + H(+)</text>
        <dbReference type="Rhea" id="RHEA:19669"/>
        <dbReference type="ChEBI" id="CHEBI:15377"/>
        <dbReference type="ChEBI" id="CHEBI:15378"/>
        <dbReference type="ChEBI" id="CHEBI:37565"/>
        <dbReference type="ChEBI" id="CHEBI:43474"/>
        <dbReference type="ChEBI" id="CHEBI:58189"/>
    </reaction>
    <physiologicalReaction direction="left-to-right" evidence="9">
        <dbReference type="Rhea" id="RHEA:19670"/>
    </physiologicalReaction>
</comment>
<dbReference type="Gene3D" id="3.40.50.300">
    <property type="entry name" value="P-loop containing nucleotide triphosphate hydrolases"/>
    <property type="match status" value="1"/>
</dbReference>
<evidence type="ECO:0000313" key="13">
    <source>
        <dbReference type="EMBL" id="EKF38430.1"/>
    </source>
</evidence>
<dbReference type="GO" id="GO:0005525">
    <property type="term" value="F:GTP binding"/>
    <property type="evidence" value="ECO:0007669"/>
    <property type="project" value="UniProtKB-KW"/>
</dbReference>
<dbReference type="EMBL" id="AHKC01005633">
    <property type="protein sequence ID" value="EKF38430.1"/>
    <property type="molecule type" value="Genomic_DNA"/>
</dbReference>
<dbReference type="CDD" id="cd01882">
    <property type="entry name" value="BMS1"/>
    <property type="match status" value="1"/>
</dbReference>
<dbReference type="AlphaFoldDB" id="K2NGE7"/>
<proteinExistence type="inferred from homology"/>
<evidence type="ECO:0000256" key="7">
    <source>
        <dbReference type="ARBA" id="ARBA00023134"/>
    </source>
</evidence>
<comment type="caution">
    <text evidence="13">The sequence shown here is derived from an EMBL/GenBank/DDBJ whole genome shotgun (WGS) entry which is preliminary data.</text>
</comment>
<feature type="compositionally biased region" description="Basic and acidic residues" evidence="11">
    <location>
        <begin position="22"/>
        <end position="40"/>
    </location>
</feature>
<name>K2NGE7_TRYCR</name>
<feature type="compositionally biased region" description="Low complexity" evidence="11">
    <location>
        <begin position="524"/>
        <end position="536"/>
    </location>
</feature>
<keyword evidence="3" id="KW-0597">Phosphoprotein</keyword>
<keyword evidence="14" id="KW-1185">Reference proteome</keyword>
<reference evidence="13 14" key="1">
    <citation type="journal article" date="2012" name="BMC Genomics">
        <title>Comparative genomic analysis of human infective Trypanosoma cruzi lineages with the bat-restricted subspecies T. cruzi marinkellei.</title>
        <authorList>
            <person name="Franzen O."/>
            <person name="Talavera-Lopez C."/>
            <person name="Ochaya S."/>
            <person name="Butler C.E."/>
            <person name="Messenger L.A."/>
            <person name="Lewis M.D."/>
            <person name="Llewellyn M.S."/>
            <person name="Marinkelle C.J."/>
            <person name="Tyler K.M."/>
            <person name="Miles M.A."/>
            <person name="Andersson B."/>
        </authorList>
    </citation>
    <scope>NUCLEOTIDE SEQUENCE [LARGE SCALE GENOMIC DNA]</scope>
    <source>
        <strain evidence="13 14">B7</strain>
    </source>
</reference>
<dbReference type="InterPro" id="IPR012948">
    <property type="entry name" value="AARP2CN"/>
</dbReference>
<keyword evidence="4" id="KW-0547">Nucleotide-binding</keyword>
<feature type="region of interest" description="Disordered" evidence="11">
    <location>
        <begin position="417"/>
        <end position="492"/>
    </location>
</feature>
<feature type="compositionally biased region" description="Low complexity" evidence="11">
    <location>
        <begin position="436"/>
        <end position="447"/>
    </location>
</feature>
<keyword evidence="8" id="KW-0539">Nucleus</keyword>
<dbReference type="InterPro" id="IPR007034">
    <property type="entry name" value="BMS1_TSR1_C"/>
</dbReference>
<keyword evidence="7" id="KW-0342">GTP-binding</keyword>
<dbReference type="InterPro" id="IPR037875">
    <property type="entry name" value="Bms1_N"/>
</dbReference>
<dbReference type="PANTHER" id="PTHR12858">
    <property type="entry name" value="RIBOSOME BIOGENESIS PROTEIN"/>
    <property type="match status" value="1"/>
</dbReference>
<feature type="region of interest" description="Disordered" evidence="11">
    <location>
        <begin position="523"/>
        <end position="598"/>
    </location>
</feature>
<dbReference type="Proteomes" id="UP000007350">
    <property type="component" value="Unassembled WGS sequence"/>
</dbReference>
<keyword evidence="5" id="KW-0378">Hydrolase</keyword>
<evidence type="ECO:0000256" key="3">
    <source>
        <dbReference type="ARBA" id="ARBA00022553"/>
    </source>
</evidence>
<evidence type="ECO:0000256" key="4">
    <source>
        <dbReference type="ARBA" id="ARBA00022741"/>
    </source>
</evidence>
<dbReference type="GO" id="GO:0003924">
    <property type="term" value="F:GTPase activity"/>
    <property type="evidence" value="ECO:0007669"/>
    <property type="project" value="TreeGrafter"/>
</dbReference>
<dbReference type="GO" id="GO:0032040">
    <property type="term" value="C:small-subunit processome"/>
    <property type="evidence" value="ECO:0007669"/>
    <property type="project" value="UniProtKB-ARBA"/>
</dbReference>
<feature type="region of interest" description="Disordered" evidence="11">
    <location>
        <begin position="1"/>
        <end position="58"/>
    </location>
</feature>
<feature type="compositionally biased region" description="Low complexity" evidence="11">
    <location>
        <begin position="683"/>
        <end position="695"/>
    </location>
</feature>
<keyword evidence="6" id="KW-0067">ATP-binding</keyword>
<comment type="subcellular location">
    <subcellularLocation>
        <location evidence="1">Nucleus</location>
        <location evidence="1">Nucleolus</location>
    </subcellularLocation>
</comment>
<dbReference type="PANTHER" id="PTHR12858:SF2">
    <property type="entry name" value="RIBOSOME BIOGENESIS PROTEIN BMS1 HOMOLOG"/>
    <property type="match status" value="1"/>
</dbReference>
<evidence type="ECO:0000256" key="9">
    <source>
        <dbReference type="ARBA" id="ARBA00049117"/>
    </source>
</evidence>
<protein>
    <recommendedName>
        <fullName evidence="12">Bms1-type G domain-containing protein</fullName>
    </recommendedName>
</protein>
<organism evidence="13 14">
    <name type="scientific">Trypanosoma cruzi marinkellei</name>
    <dbReference type="NCBI Taxonomy" id="85056"/>
    <lineage>
        <taxon>Eukaryota</taxon>
        <taxon>Discoba</taxon>
        <taxon>Euglenozoa</taxon>
        <taxon>Kinetoplastea</taxon>
        <taxon>Metakinetoplastina</taxon>
        <taxon>Trypanosomatida</taxon>
        <taxon>Trypanosomatidae</taxon>
        <taxon>Trypanosoma</taxon>
        <taxon>Schizotrypanum</taxon>
    </lineage>
</organism>
<feature type="compositionally biased region" description="Basic and acidic residues" evidence="11">
    <location>
        <begin position="586"/>
        <end position="598"/>
    </location>
</feature>
<dbReference type="GO" id="GO:0000462">
    <property type="term" value="P:maturation of SSU-rRNA from tricistronic rRNA transcript (SSU-rRNA, 5.8S rRNA, LSU-rRNA)"/>
    <property type="evidence" value="ECO:0007669"/>
    <property type="project" value="TreeGrafter"/>
</dbReference>
<dbReference type="InterPro" id="IPR039761">
    <property type="entry name" value="Bms1/Tsr1"/>
</dbReference>
<dbReference type="SMART" id="SM00785">
    <property type="entry name" value="AARP2CN"/>
    <property type="match status" value="1"/>
</dbReference>
<dbReference type="PROSITE" id="PS51714">
    <property type="entry name" value="G_BMS1"/>
    <property type="match status" value="1"/>
</dbReference>